<evidence type="ECO:0000313" key="2">
    <source>
        <dbReference type="Proteomes" id="UP001175228"/>
    </source>
</evidence>
<organism evidence="1 2">
    <name type="scientific">Armillaria luteobubalina</name>
    <dbReference type="NCBI Taxonomy" id="153913"/>
    <lineage>
        <taxon>Eukaryota</taxon>
        <taxon>Fungi</taxon>
        <taxon>Dikarya</taxon>
        <taxon>Basidiomycota</taxon>
        <taxon>Agaricomycotina</taxon>
        <taxon>Agaricomycetes</taxon>
        <taxon>Agaricomycetidae</taxon>
        <taxon>Agaricales</taxon>
        <taxon>Marasmiineae</taxon>
        <taxon>Physalacriaceae</taxon>
        <taxon>Armillaria</taxon>
    </lineage>
</organism>
<evidence type="ECO:0000313" key="1">
    <source>
        <dbReference type="EMBL" id="KAK0505332.1"/>
    </source>
</evidence>
<dbReference type="SUPFAM" id="SSF51735">
    <property type="entry name" value="NAD(P)-binding Rossmann-fold domains"/>
    <property type="match status" value="1"/>
</dbReference>
<dbReference type="Proteomes" id="UP001175228">
    <property type="component" value="Unassembled WGS sequence"/>
</dbReference>
<protein>
    <recommendedName>
        <fullName evidence="3">NmrA-like domain-containing protein</fullName>
    </recommendedName>
</protein>
<dbReference type="AlphaFoldDB" id="A0AA39UVS3"/>
<name>A0AA39UVS3_9AGAR</name>
<dbReference type="InterPro" id="IPR036291">
    <property type="entry name" value="NAD(P)-bd_dom_sf"/>
</dbReference>
<comment type="caution">
    <text evidence="1">The sequence shown here is derived from an EMBL/GenBank/DDBJ whole genome shotgun (WGS) entry which is preliminary data.</text>
</comment>
<dbReference type="EMBL" id="JAUEPU010000002">
    <property type="protein sequence ID" value="KAK0505332.1"/>
    <property type="molecule type" value="Genomic_DNA"/>
</dbReference>
<keyword evidence="2" id="KW-1185">Reference proteome</keyword>
<proteinExistence type="predicted"/>
<dbReference type="Gene3D" id="3.40.50.720">
    <property type="entry name" value="NAD(P)-binding Rossmann-like Domain"/>
    <property type="match status" value="2"/>
</dbReference>
<sequence>MSQKKILVASATGRREQALISALRDCDYFHVLTLTRSPSSQKAKRLASAAKMTKIERDLDSKASIRSVLENARSWRRHNAKRDKEKGGNKILRPGFFTENYEGSVGAITVSVLKAGLPKDTPIQLVCVADIGHIAAGVFRASCQDPALYAFQILLVGEVSTIFEQEDVFRRRTGRDLPSVPVVVGKILLAINGHTTQGLVADIKRIHRARTTSERPDEDGQMAAIRQAYQDMTPFARWAELRSGPAVNRSQGWNRVTIRKILSGRQ</sequence>
<accession>A0AA39UVS3</accession>
<reference evidence="1" key="1">
    <citation type="submission" date="2023-06" db="EMBL/GenBank/DDBJ databases">
        <authorList>
            <consortium name="Lawrence Berkeley National Laboratory"/>
            <person name="Ahrendt S."/>
            <person name="Sahu N."/>
            <person name="Indic B."/>
            <person name="Wong-Bajracharya J."/>
            <person name="Merenyi Z."/>
            <person name="Ke H.-M."/>
            <person name="Monk M."/>
            <person name="Kocsube S."/>
            <person name="Drula E."/>
            <person name="Lipzen A."/>
            <person name="Balint B."/>
            <person name="Henrissat B."/>
            <person name="Andreopoulos B."/>
            <person name="Martin F.M."/>
            <person name="Harder C.B."/>
            <person name="Rigling D."/>
            <person name="Ford K.L."/>
            <person name="Foster G.D."/>
            <person name="Pangilinan J."/>
            <person name="Papanicolaou A."/>
            <person name="Barry K."/>
            <person name="LaButti K."/>
            <person name="Viragh M."/>
            <person name="Koriabine M."/>
            <person name="Yan M."/>
            <person name="Riley R."/>
            <person name="Champramary S."/>
            <person name="Plett K.L."/>
            <person name="Tsai I.J."/>
            <person name="Slot J."/>
            <person name="Sipos G."/>
            <person name="Plett J."/>
            <person name="Nagy L.G."/>
            <person name="Grigoriev I.V."/>
        </authorList>
    </citation>
    <scope>NUCLEOTIDE SEQUENCE</scope>
    <source>
        <strain evidence="1">HWK02</strain>
    </source>
</reference>
<gene>
    <name evidence="1" type="ORF">EDD18DRAFT_1098699</name>
</gene>
<evidence type="ECO:0008006" key="3">
    <source>
        <dbReference type="Google" id="ProtNLM"/>
    </source>
</evidence>